<dbReference type="Proteomes" id="UP000182409">
    <property type="component" value="Unassembled WGS sequence"/>
</dbReference>
<organism evidence="2 3">
    <name type="scientific">Terriglobus roseus</name>
    <dbReference type="NCBI Taxonomy" id="392734"/>
    <lineage>
        <taxon>Bacteria</taxon>
        <taxon>Pseudomonadati</taxon>
        <taxon>Acidobacteriota</taxon>
        <taxon>Terriglobia</taxon>
        <taxon>Terriglobales</taxon>
        <taxon>Acidobacteriaceae</taxon>
        <taxon>Terriglobus</taxon>
    </lineage>
</organism>
<evidence type="ECO:0000313" key="3">
    <source>
        <dbReference type="Proteomes" id="UP000182409"/>
    </source>
</evidence>
<evidence type="ECO:0000313" key="2">
    <source>
        <dbReference type="EMBL" id="SEB76729.1"/>
    </source>
</evidence>
<gene>
    <name evidence="2" type="ORF">SAMN05443244_1784</name>
</gene>
<dbReference type="InterPro" id="IPR043769">
    <property type="entry name" value="DUF5715"/>
</dbReference>
<sequence length="613" mass="65737">MTPAESRRAAADARREAAAEAAAEAAPVRRSGRNAVAGRLAASHAPAERGTPDPSPAARSRRAAVAETRMPAPAKAPEESAADRAMQDRVHAWYQSHGLAMPAAPAPSAPAAEKPVKAVRPAGRVTVADSEDAGSDDGTAAPIVRMIAPTAKPRTVAHTSPAPDLSPEPRKATVADFDRALQQKNQAIRAAAVEAQAHTTADDDAAEASTQIPGTAPTERVALPFTHGDLLTASATSGDLPLRQATLTTPKSENPDKHLNKHTDADVLENSADALTATDGKRPNVRAISEQTAMAPTQKLQLPKPIAMAHGATPAVSAVNAAGKKQQVDPQTVAGLTDETFDDNSDPITTARSAVTMAAKSFKTAPVSDLDDDAMRATTSTVKVNLYNDRGKLMMIPAMKGTHEILVHQNQMAVADGLDRIEDDDQLLDMRRYKLLVALPDNEALQVDDRLPSNRRYARPWSVRFLNDLSRAHYTRFGTPLIVTSAARTVEFQKRLVRINGNAAPPTGDIASPHLYGQAVDIAKHGMSVTEIAWMRAYLTPVETEGKIDVEEEFQQACFHISIYRRYLGLPARKHTTPADPLPERTLQQVKATPDPVQKHRRLPTSILATGLR</sequence>
<proteinExistence type="predicted"/>
<reference evidence="2 3" key="1">
    <citation type="submission" date="2016-10" db="EMBL/GenBank/DDBJ databases">
        <authorList>
            <person name="de Groot N.N."/>
        </authorList>
    </citation>
    <scope>NUCLEOTIDE SEQUENCE [LARGE SCALE GENOMIC DNA]</scope>
    <source>
        <strain evidence="2 3">AB35.6</strain>
    </source>
</reference>
<feature type="compositionally biased region" description="Basic and acidic residues" evidence="1">
    <location>
        <begin position="1"/>
        <end position="18"/>
    </location>
</feature>
<dbReference type="Pfam" id="PF18979">
    <property type="entry name" value="DUF5715"/>
    <property type="match status" value="1"/>
</dbReference>
<dbReference type="AlphaFoldDB" id="A0A1H4M109"/>
<dbReference type="SUPFAM" id="SSF55166">
    <property type="entry name" value="Hedgehog/DD-peptidase"/>
    <property type="match status" value="1"/>
</dbReference>
<dbReference type="InterPro" id="IPR009045">
    <property type="entry name" value="Zn_M74/Hedgehog-like"/>
</dbReference>
<dbReference type="Gene3D" id="3.30.1380.10">
    <property type="match status" value="1"/>
</dbReference>
<evidence type="ECO:0000256" key="1">
    <source>
        <dbReference type="SAM" id="MobiDB-lite"/>
    </source>
</evidence>
<feature type="region of interest" description="Disordered" evidence="1">
    <location>
        <begin position="193"/>
        <end position="217"/>
    </location>
</feature>
<dbReference type="EMBL" id="FNSD01000001">
    <property type="protein sequence ID" value="SEB76729.1"/>
    <property type="molecule type" value="Genomic_DNA"/>
</dbReference>
<feature type="region of interest" description="Disordered" evidence="1">
    <location>
        <begin position="1"/>
        <end position="89"/>
    </location>
</feature>
<protein>
    <submittedName>
        <fullName evidence="2">Uncharacterized protein</fullName>
    </submittedName>
</protein>
<name>A0A1H4M109_9BACT</name>
<feature type="compositionally biased region" description="Basic and acidic residues" evidence="1">
    <location>
        <begin position="76"/>
        <end position="89"/>
    </location>
</feature>
<accession>A0A1H4M109</accession>